<proteinExistence type="inferred from homology"/>
<dbReference type="Proteomes" id="UP000326759">
    <property type="component" value="Unassembled WGS sequence"/>
</dbReference>
<dbReference type="GO" id="GO:0005739">
    <property type="term" value="C:mitochondrion"/>
    <property type="evidence" value="ECO:0007669"/>
    <property type="project" value="TreeGrafter"/>
</dbReference>
<name>A0A5N5TDC7_9CRUS</name>
<gene>
    <name evidence="9" type="primary">ACAD8</name>
    <name evidence="9" type="ORF">Anas_05524</name>
</gene>
<dbReference type="PROSITE" id="PS00072">
    <property type="entry name" value="ACYL_COA_DH_1"/>
    <property type="match status" value="1"/>
</dbReference>
<dbReference type="InterPro" id="IPR052547">
    <property type="entry name" value="Mito_Isobutyryl-CoADH"/>
</dbReference>
<protein>
    <submittedName>
        <fullName evidence="9">Isobutyryl-CoA dehydrogenase, mitochondrial</fullName>
    </submittedName>
</protein>
<dbReference type="InterPro" id="IPR006091">
    <property type="entry name" value="Acyl-CoA_Oxase/DH_mid-dom"/>
</dbReference>
<dbReference type="OrthoDB" id="10254877at2759"/>
<accession>A0A5N5TDC7</accession>
<dbReference type="EMBL" id="SEYY01003601">
    <property type="protein sequence ID" value="KAB7504189.1"/>
    <property type="molecule type" value="Genomic_DNA"/>
</dbReference>
<dbReference type="Gene3D" id="1.10.540.10">
    <property type="entry name" value="Acyl-CoA dehydrogenase/oxidase, N-terminal domain"/>
    <property type="match status" value="1"/>
</dbReference>
<comment type="cofactor">
    <cofactor evidence="1 5">
        <name>FAD</name>
        <dbReference type="ChEBI" id="CHEBI:57692"/>
    </cofactor>
</comment>
<dbReference type="Pfam" id="PF02771">
    <property type="entry name" value="Acyl-CoA_dh_N"/>
    <property type="match status" value="1"/>
</dbReference>
<dbReference type="PANTHER" id="PTHR43831:SF1">
    <property type="entry name" value="ISOBUTYRYL-COA DEHYDROGENASE, MITOCHONDRIAL"/>
    <property type="match status" value="1"/>
</dbReference>
<evidence type="ECO:0000313" key="9">
    <source>
        <dbReference type="EMBL" id="KAB7504189.1"/>
    </source>
</evidence>
<keyword evidence="5" id="KW-0560">Oxidoreductase</keyword>
<evidence type="ECO:0000256" key="3">
    <source>
        <dbReference type="ARBA" id="ARBA00022630"/>
    </source>
</evidence>
<evidence type="ECO:0000259" key="6">
    <source>
        <dbReference type="Pfam" id="PF00441"/>
    </source>
</evidence>
<evidence type="ECO:0000256" key="5">
    <source>
        <dbReference type="RuleBase" id="RU362125"/>
    </source>
</evidence>
<dbReference type="Gene3D" id="2.40.110.10">
    <property type="entry name" value="Butyryl-CoA Dehydrogenase, subunit A, domain 2"/>
    <property type="match status" value="1"/>
</dbReference>
<dbReference type="SUPFAM" id="SSF47203">
    <property type="entry name" value="Acyl-CoA dehydrogenase C-terminal domain-like"/>
    <property type="match status" value="1"/>
</dbReference>
<dbReference type="InterPro" id="IPR006089">
    <property type="entry name" value="Acyl-CoA_DH_CS"/>
</dbReference>
<dbReference type="InterPro" id="IPR037069">
    <property type="entry name" value="AcylCoA_DH/ox_N_sf"/>
</dbReference>
<organism evidence="9 10">
    <name type="scientific">Armadillidium nasatum</name>
    <dbReference type="NCBI Taxonomy" id="96803"/>
    <lineage>
        <taxon>Eukaryota</taxon>
        <taxon>Metazoa</taxon>
        <taxon>Ecdysozoa</taxon>
        <taxon>Arthropoda</taxon>
        <taxon>Crustacea</taxon>
        <taxon>Multicrustacea</taxon>
        <taxon>Malacostraca</taxon>
        <taxon>Eumalacostraca</taxon>
        <taxon>Peracarida</taxon>
        <taxon>Isopoda</taxon>
        <taxon>Oniscidea</taxon>
        <taxon>Crinocheta</taxon>
        <taxon>Armadillidiidae</taxon>
        <taxon>Armadillidium</taxon>
    </lineage>
</organism>
<dbReference type="Pfam" id="PF00441">
    <property type="entry name" value="Acyl-CoA_dh_1"/>
    <property type="match status" value="1"/>
</dbReference>
<evidence type="ECO:0000256" key="1">
    <source>
        <dbReference type="ARBA" id="ARBA00001974"/>
    </source>
</evidence>
<evidence type="ECO:0000313" key="10">
    <source>
        <dbReference type="Proteomes" id="UP000326759"/>
    </source>
</evidence>
<evidence type="ECO:0000256" key="4">
    <source>
        <dbReference type="ARBA" id="ARBA00022827"/>
    </source>
</evidence>
<dbReference type="InterPro" id="IPR046373">
    <property type="entry name" value="Acyl-CoA_Oxase/DH_mid-dom_sf"/>
</dbReference>
<reference evidence="9 10" key="1">
    <citation type="journal article" date="2019" name="PLoS Biol.">
        <title>Sex chromosomes control vertical transmission of feminizing Wolbachia symbionts in an isopod.</title>
        <authorList>
            <person name="Becking T."/>
            <person name="Chebbi M.A."/>
            <person name="Giraud I."/>
            <person name="Moumen B."/>
            <person name="Laverre T."/>
            <person name="Caubet Y."/>
            <person name="Peccoud J."/>
            <person name="Gilbert C."/>
            <person name="Cordaux R."/>
        </authorList>
    </citation>
    <scope>NUCLEOTIDE SEQUENCE [LARGE SCALE GENOMIC DNA]</scope>
    <source>
        <strain evidence="9">ANa2</strain>
        <tissue evidence="9">Whole body excluding digestive tract and cuticle</tissue>
    </source>
</reference>
<dbReference type="Pfam" id="PF02770">
    <property type="entry name" value="Acyl-CoA_dh_M"/>
    <property type="match status" value="1"/>
</dbReference>
<dbReference type="FunFam" id="1.20.140.10:FF:000004">
    <property type="entry name" value="Acyl-CoA dehydrogenase FadE25"/>
    <property type="match status" value="1"/>
</dbReference>
<dbReference type="AlphaFoldDB" id="A0A5N5TDC7"/>
<dbReference type="GO" id="GO:0050660">
    <property type="term" value="F:flavin adenine dinucleotide binding"/>
    <property type="evidence" value="ECO:0007669"/>
    <property type="project" value="InterPro"/>
</dbReference>
<feature type="domain" description="Acyl-CoA dehydrogenase/oxidase N-terminal" evidence="8">
    <location>
        <begin position="56"/>
        <end position="179"/>
    </location>
</feature>
<dbReference type="PANTHER" id="PTHR43831">
    <property type="entry name" value="ISOBUTYRYL-COA DEHYDROGENASE"/>
    <property type="match status" value="1"/>
</dbReference>
<evidence type="ECO:0000256" key="2">
    <source>
        <dbReference type="ARBA" id="ARBA00009347"/>
    </source>
</evidence>
<evidence type="ECO:0000259" key="7">
    <source>
        <dbReference type="Pfam" id="PF02770"/>
    </source>
</evidence>
<dbReference type="Gene3D" id="1.20.140.10">
    <property type="entry name" value="Butyryl-CoA Dehydrogenase, subunit A, domain 3"/>
    <property type="match status" value="1"/>
</dbReference>
<comment type="similarity">
    <text evidence="2 5">Belongs to the acyl-CoA dehydrogenase family.</text>
</comment>
<sequence>MFTLKNLRLLQCFQTRHVLKTNVLNKTNKLSSSCLLVNNRNFSTVISVDSSSDGLSDEQKAIQEVALNFAKNEMRPKMEKWDENEEFPVDTLRAAAALGFGAVYAKEEFGGTGLSTVEGSIIFEALAQGCASTAAYISIHKQNMDVSVQSRLIMCTWMVDEFGTDPQRKKYVPGMASMETFASYCLTEPNSGSDAASLTTKAVKKGNELILNGTKVIVEVCFYSGGGESDVYLIMCRTGGEGPKGITCVLVEKGAPGLNFGKKEKKLCWNTHPARMVILEDCRVPLKNVIGREGDGFKIAMRGLYGGRINIASCSLGGAQASLEAAINHVKVRKQFGKTLSEFQTVQFTLAEMASRLIASRLLVRNAAKAVKERHKDAVTLSSAAKLVATEACFEIASSALQLHGGYGCLKDYPVQQYFRDLRGHMIVEGYQRNYENANWSKSSERPINLLKIFSNIIKCCNY</sequence>
<keyword evidence="10" id="KW-1185">Reference proteome</keyword>
<feature type="domain" description="Acyl-CoA dehydrogenase/oxidase C-terminal" evidence="6">
    <location>
        <begin position="294"/>
        <end position="430"/>
    </location>
</feature>
<feature type="domain" description="Acyl-CoA oxidase/dehydrogenase middle" evidence="7">
    <location>
        <begin position="184"/>
        <end position="282"/>
    </location>
</feature>
<comment type="caution">
    <text evidence="9">The sequence shown here is derived from an EMBL/GenBank/DDBJ whole genome shotgun (WGS) entry which is preliminary data.</text>
</comment>
<dbReference type="InterPro" id="IPR013786">
    <property type="entry name" value="AcylCoA_DH/ox_N"/>
</dbReference>
<evidence type="ECO:0000259" key="8">
    <source>
        <dbReference type="Pfam" id="PF02771"/>
    </source>
</evidence>
<dbReference type="InterPro" id="IPR009100">
    <property type="entry name" value="AcylCoA_DH/oxidase_NM_dom_sf"/>
</dbReference>
<dbReference type="SUPFAM" id="SSF56645">
    <property type="entry name" value="Acyl-CoA dehydrogenase NM domain-like"/>
    <property type="match status" value="1"/>
</dbReference>
<keyword evidence="3 5" id="KW-0285">Flavoprotein</keyword>
<keyword evidence="4 5" id="KW-0274">FAD</keyword>
<dbReference type="InterPro" id="IPR009075">
    <property type="entry name" value="AcylCo_DH/oxidase_C"/>
</dbReference>
<dbReference type="GO" id="GO:0003995">
    <property type="term" value="F:acyl-CoA dehydrogenase activity"/>
    <property type="evidence" value="ECO:0007669"/>
    <property type="project" value="InterPro"/>
</dbReference>
<dbReference type="InterPro" id="IPR036250">
    <property type="entry name" value="AcylCo_DH-like_C"/>
</dbReference>